<evidence type="ECO:0000256" key="1">
    <source>
        <dbReference type="SAM" id="MobiDB-lite"/>
    </source>
</evidence>
<dbReference type="AlphaFoldDB" id="A0AAD1R4S6"/>
<organism evidence="2 3">
    <name type="scientific">Pelobates cultripes</name>
    <name type="common">Western spadefoot toad</name>
    <dbReference type="NCBI Taxonomy" id="61616"/>
    <lineage>
        <taxon>Eukaryota</taxon>
        <taxon>Metazoa</taxon>
        <taxon>Chordata</taxon>
        <taxon>Craniata</taxon>
        <taxon>Vertebrata</taxon>
        <taxon>Euteleostomi</taxon>
        <taxon>Amphibia</taxon>
        <taxon>Batrachia</taxon>
        <taxon>Anura</taxon>
        <taxon>Pelobatoidea</taxon>
        <taxon>Pelobatidae</taxon>
        <taxon>Pelobates</taxon>
    </lineage>
</organism>
<name>A0AAD1R4S6_PELCU</name>
<gene>
    <name evidence="2" type="ORF">PECUL_23A041277</name>
</gene>
<dbReference type="EMBL" id="OW240912">
    <property type="protein sequence ID" value="CAH2223432.1"/>
    <property type="molecule type" value="Genomic_DNA"/>
</dbReference>
<feature type="region of interest" description="Disordered" evidence="1">
    <location>
        <begin position="1"/>
        <end position="81"/>
    </location>
</feature>
<evidence type="ECO:0000313" key="3">
    <source>
        <dbReference type="Proteomes" id="UP001295444"/>
    </source>
</evidence>
<sequence>MAVAHSTSTSIPAPRSTFELQSRHPSWWKTPRQGIDRYIDHLGPGERERPSARNRRPQAGQVQDAPSHGGLLLSGPTQTSTRWSSVVLTWTPSLTNEYLPRTEECLRLLNGPDGLHYPYKALNCCVTR</sequence>
<feature type="compositionally biased region" description="Polar residues" evidence="1">
    <location>
        <begin position="1"/>
        <end position="11"/>
    </location>
</feature>
<evidence type="ECO:0000313" key="2">
    <source>
        <dbReference type="EMBL" id="CAH2223432.1"/>
    </source>
</evidence>
<accession>A0AAD1R4S6</accession>
<dbReference type="Proteomes" id="UP001295444">
    <property type="component" value="Chromosome 01"/>
</dbReference>
<proteinExistence type="predicted"/>
<feature type="compositionally biased region" description="Basic and acidic residues" evidence="1">
    <location>
        <begin position="34"/>
        <end position="51"/>
    </location>
</feature>
<reference evidence="2" key="1">
    <citation type="submission" date="2022-03" db="EMBL/GenBank/DDBJ databases">
        <authorList>
            <person name="Alioto T."/>
            <person name="Alioto T."/>
            <person name="Gomez Garrido J."/>
        </authorList>
    </citation>
    <scope>NUCLEOTIDE SEQUENCE</scope>
</reference>
<keyword evidence="3" id="KW-1185">Reference proteome</keyword>
<protein>
    <submittedName>
        <fullName evidence="2">Uncharacterized protein</fullName>
    </submittedName>
</protein>